<comment type="caution">
    <text evidence="1">The sequence shown here is derived from an EMBL/GenBank/DDBJ whole genome shotgun (WGS) entry which is preliminary data.</text>
</comment>
<reference evidence="1" key="1">
    <citation type="journal article" date="2014" name="Front. Microbiol.">
        <title>High frequency of phylogenetically diverse reductive dehalogenase-homologous genes in deep subseafloor sedimentary metagenomes.</title>
        <authorList>
            <person name="Kawai M."/>
            <person name="Futagami T."/>
            <person name="Toyoda A."/>
            <person name="Takaki Y."/>
            <person name="Nishi S."/>
            <person name="Hori S."/>
            <person name="Arai W."/>
            <person name="Tsubouchi T."/>
            <person name="Morono Y."/>
            <person name="Uchiyama I."/>
            <person name="Ito T."/>
            <person name="Fujiyama A."/>
            <person name="Inagaki F."/>
            <person name="Takami H."/>
        </authorList>
    </citation>
    <scope>NUCLEOTIDE SEQUENCE</scope>
    <source>
        <strain evidence="1">Expedition CK06-06</strain>
    </source>
</reference>
<proteinExistence type="predicted"/>
<gene>
    <name evidence="1" type="ORF">S01H4_25200</name>
</gene>
<dbReference type="AlphaFoldDB" id="X1CZL6"/>
<dbReference type="EMBL" id="BART01011955">
    <property type="protein sequence ID" value="GAG89671.1"/>
    <property type="molecule type" value="Genomic_DNA"/>
</dbReference>
<organism evidence="1">
    <name type="scientific">marine sediment metagenome</name>
    <dbReference type="NCBI Taxonomy" id="412755"/>
    <lineage>
        <taxon>unclassified sequences</taxon>
        <taxon>metagenomes</taxon>
        <taxon>ecological metagenomes</taxon>
    </lineage>
</organism>
<evidence type="ECO:0000313" key="1">
    <source>
        <dbReference type="EMBL" id="GAG89671.1"/>
    </source>
</evidence>
<protein>
    <submittedName>
        <fullName evidence="1">Uncharacterized protein</fullName>
    </submittedName>
</protein>
<sequence length="65" mass="7992">MKLDFPSIEHTEIQNNKNLERLYYNQNNTIEHFVDKNDEFEGIFIRVYSDIGLDYKEDNYFRIIK</sequence>
<accession>X1CZL6</accession>
<name>X1CZL6_9ZZZZ</name>